<reference evidence="1" key="1">
    <citation type="submission" date="2018-06" db="EMBL/GenBank/DDBJ databases">
        <authorList>
            <person name="Zhirakovskaya E."/>
        </authorList>
    </citation>
    <scope>NUCLEOTIDE SEQUENCE</scope>
</reference>
<dbReference type="NCBIfam" id="NF041518">
    <property type="entry name" value="choice_anch_Q"/>
    <property type="match status" value="1"/>
</dbReference>
<organism evidence="1">
    <name type="scientific">hydrothermal vent metagenome</name>
    <dbReference type="NCBI Taxonomy" id="652676"/>
    <lineage>
        <taxon>unclassified sequences</taxon>
        <taxon>metagenomes</taxon>
        <taxon>ecological metagenomes</taxon>
    </lineage>
</organism>
<evidence type="ECO:0008006" key="2">
    <source>
        <dbReference type="Google" id="ProtNLM"/>
    </source>
</evidence>
<proteinExistence type="predicted"/>
<dbReference type="SUPFAM" id="SSF51126">
    <property type="entry name" value="Pectin lyase-like"/>
    <property type="match status" value="1"/>
</dbReference>
<dbReference type="EMBL" id="UOEX01000266">
    <property type="protein sequence ID" value="VAW38842.1"/>
    <property type="molecule type" value="Genomic_DNA"/>
</dbReference>
<name>A0A3B0VIL9_9ZZZZ</name>
<gene>
    <name evidence="1" type="ORF">MNBD_DELTA03-1730</name>
</gene>
<accession>A0A3B0VIL9</accession>
<dbReference type="InterPro" id="IPR012334">
    <property type="entry name" value="Pectin_lyas_fold"/>
</dbReference>
<dbReference type="Gene3D" id="2.160.20.10">
    <property type="entry name" value="Single-stranded right-handed beta-helix, Pectin lyase-like"/>
    <property type="match status" value="1"/>
</dbReference>
<evidence type="ECO:0000313" key="1">
    <source>
        <dbReference type="EMBL" id="VAW38842.1"/>
    </source>
</evidence>
<dbReference type="AlphaFoldDB" id="A0A3B0VIL9"/>
<protein>
    <recommendedName>
        <fullName evidence="2">Right handed beta helix domain-containing protein</fullName>
    </recommendedName>
</protein>
<feature type="non-terminal residue" evidence="1">
    <location>
        <position position="1"/>
    </location>
</feature>
<dbReference type="InterPro" id="IPR059226">
    <property type="entry name" value="Choice_anch_Q_dom"/>
</dbReference>
<dbReference type="InterPro" id="IPR011050">
    <property type="entry name" value="Pectin_lyase_fold/virulence"/>
</dbReference>
<sequence length="145" mass="15058">TITNSTVADNQAVTGNGGVILTSNASTITVRNSILWGNQAATGGHFAFCKYGTLTMSNIVMNNDGDGNFGNGPYVAGTGLTTTVNGYQSENDPFFVNATGRDYHLTISSDAIDHADSTYAPAKDIAGTPRPQGPASDIGAYEFVK</sequence>